<evidence type="ECO:0000256" key="1">
    <source>
        <dbReference type="ARBA" id="ARBA00004442"/>
    </source>
</evidence>
<dbReference type="SUPFAM" id="SSF103088">
    <property type="entry name" value="OmpA-like"/>
    <property type="match status" value="1"/>
</dbReference>
<evidence type="ECO:0000256" key="4">
    <source>
        <dbReference type="PROSITE-ProRule" id="PRU00473"/>
    </source>
</evidence>
<protein>
    <submittedName>
        <fullName evidence="6">OmpA family protein</fullName>
    </submittedName>
</protein>
<dbReference type="InterPro" id="IPR036737">
    <property type="entry name" value="OmpA-like_sf"/>
</dbReference>
<accession>A0ABT8LH89</accession>
<comment type="subcellular location">
    <subcellularLocation>
        <location evidence="1">Cell outer membrane</location>
    </subcellularLocation>
</comment>
<evidence type="ECO:0000259" key="5">
    <source>
        <dbReference type="PROSITE" id="PS51123"/>
    </source>
</evidence>
<dbReference type="SUPFAM" id="SSF82171">
    <property type="entry name" value="DPP6 N-terminal domain-like"/>
    <property type="match status" value="1"/>
</dbReference>
<evidence type="ECO:0000256" key="3">
    <source>
        <dbReference type="ARBA" id="ARBA00023237"/>
    </source>
</evidence>
<dbReference type="Pfam" id="PF07676">
    <property type="entry name" value="PD40"/>
    <property type="match status" value="2"/>
</dbReference>
<organism evidence="6 7">
    <name type="scientific">Agaribacillus aureus</name>
    <dbReference type="NCBI Taxonomy" id="3051825"/>
    <lineage>
        <taxon>Bacteria</taxon>
        <taxon>Pseudomonadati</taxon>
        <taxon>Bacteroidota</taxon>
        <taxon>Cytophagia</taxon>
        <taxon>Cytophagales</taxon>
        <taxon>Splendidivirgaceae</taxon>
        <taxon>Agaribacillus</taxon>
    </lineage>
</organism>
<dbReference type="PANTHER" id="PTHR30329:SF21">
    <property type="entry name" value="LIPOPROTEIN YIAD-RELATED"/>
    <property type="match status" value="1"/>
</dbReference>
<evidence type="ECO:0000313" key="6">
    <source>
        <dbReference type="EMBL" id="MDN5217168.1"/>
    </source>
</evidence>
<dbReference type="Gene3D" id="2.60.40.1120">
    <property type="entry name" value="Carboxypeptidase-like, regulatory domain"/>
    <property type="match status" value="1"/>
</dbReference>
<dbReference type="PANTHER" id="PTHR30329">
    <property type="entry name" value="STATOR ELEMENT OF FLAGELLAR MOTOR COMPLEX"/>
    <property type="match status" value="1"/>
</dbReference>
<gene>
    <name evidence="6" type="ORF">QQ020_34165</name>
</gene>
<reference evidence="6" key="1">
    <citation type="submission" date="2023-06" db="EMBL/GenBank/DDBJ databases">
        <title>Genomic of Agaribacillus aureum.</title>
        <authorList>
            <person name="Wang G."/>
        </authorList>
    </citation>
    <scope>NUCLEOTIDE SEQUENCE</scope>
    <source>
        <strain evidence="6">BMA12</strain>
    </source>
</reference>
<dbReference type="PRINTS" id="PR01021">
    <property type="entry name" value="OMPADOMAIN"/>
</dbReference>
<keyword evidence="2 4" id="KW-0472">Membrane</keyword>
<comment type="caution">
    <text evidence="6">The sequence shown here is derived from an EMBL/GenBank/DDBJ whole genome shotgun (WGS) entry which is preliminary data.</text>
</comment>
<feature type="domain" description="OmpA-like" evidence="5">
    <location>
        <begin position="436"/>
        <end position="550"/>
    </location>
</feature>
<dbReference type="InterPro" id="IPR006664">
    <property type="entry name" value="OMP_bac"/>
</dbReference>
<name>A0ABT8LH89_9BACT</name>
<evidence type="ECO:0000256" key="2">
    <source>
        <dbReference type="ARBA" id="ARBA00023136"/>
    </source>
</evidence>
<dbReference type="CDD" id="cd15482">
    <property type="entry name" value="Sialidase_non-viral"/>
    <property type="match status" value="1"/>
</dbReference>
<dbReference type="Gene3D" id="3.30.1330.60">
    <property type="entry name" value="OmpA-like domain"/>
    <property type="match status" value="1"/>
</dbReference>
<keyword evidence="3" id="KW-0998">Cell outer membrane</keyword>
<sequence>MKRLGLTVNAGIFCVLLTLNVLGHPMQNDSIHRKNSLGTNINSSYDEQNPILSVDGKVLYFTRKNHPENSGGKKDKGDIWFSRLGEDGNWEKAERLKGPINNKNYNAIIGFSKDGKLMYLQNHYSRDGGATKTQGVSVSKLIAGQWTFPEKLTIAYYYNKSDNPSMRISEDGRVMLLSIESYDTKGAEDLYVSFRNRDNSWSQPTNLGGLINTEFQEMTPYLGKDNITLFFASNGHGGYGSRDIFISRRLDNSWKKWTKPTNLGKSVNTKGVELSYHLPEGDYAYYISTQNSEGFGDIQRHRITEEIKKPDNLIDLELLDNIDSINATAQEPELPNINVQKTDRVIAILGKVVNANDLKQPVRALLSYRQIDGGDQVESTYSNDSSGTYQVSLKEGYSYHLTVSAEGYMSTEERITVSQTNAPSVQKYYLLTPLEVGTTVNLKNVLFERGTSNLLEDSYNELNSVIKMMQENPNISIELRGHTDNQGSGKLNLELSQKRVDVVKAYMVEKGIRNFRITGKGFGGTRPIASNASEDTRKLNRRVEFTIVKN</sequence>
<dbReference type="CDD" id="cd07185">
    <property type="entry name" value="OmpA_C-like"/>
    <property type="match status" value="1"/>
</dbReference>
<dbReference type="PROSITE" id="PS51123">
    <property type="entry name" value="OMPA_2"/>
    <property type="match status" value="1"/>
</dbReference>
<evidence type="ECO:0000313" key="7">
    <source>
        <dbReference type="Proteomes" id="UP001172083"/>
    </source>
</evidence>
<dbReference type="RefSeq" id="WP_346762505.1">
    <property type="nucleotide sequence ID" value="NZ_JAUJEB010000014.1"/>
</dbReference>
<proteinExistence type="predicted"/>
<dbReference type="InterPro" id="IPR050330">
    <property type="entry name" value="Bact_OuterMem_StrucFunc"/>
</dbReference>
<dbReference type="EMBL" id="JAUJEB010000014">
    <property type="protein sequence ID" value="MDN5217168.1"/>
    <property type="molecule type" value="Genomic_DNA"/>
</dbReference>
<dbReference type="Pfam" id="PF00691">
    <property type="entry name" value="OmpA"/>
    <property type="match status" value="1"/>
</dbReference>
<dbReference type="InterPro" id="IPR006665">
    <property type="entry name" value="OmpA-like"/>
</dbReference>
<keyword evidence="7" id="KW-1185">Reference proteome</keyword>
<dbReference type="InterPro" id="IPR011659">
    <property type="entry name" value="WD40"/>
</dbReference>
<dbReference type="Proteomes" id="UP001172083">
    <property type="component" value="Unassembled WGS sequence"/>
</dbReference>